<dbReference type="PROSITE" id="PS00290">
    <property type="entry name" value="IG_MHC"/>
    <property type="match status" value="1"/>
</dbReference>
<feature type="domain" description="Ig-like" evidence="8">
    <location>
        <begin position="92"/>
        <end position="189"/>
    </location>
</feature>
<evidence type="ECO:0000313" key="11">
    <source>
        <dbReference type="Proteomes" id="UP000807504"/>
    </source>
</evidence>
<evidence type="ECO:0000256" key="3">
    <source>
        <dbReference type="ARBA" id="ARBA00023157"/>
    </source>
</evidence>
<dbReference type="InterPro" id="IPR051275">
    <property type="entry name" value="Cell_adhesion_signaling"/>
</dbReference>
<dbReference type="SUPFAM" id="SSF48726">
    <property type="entry name" value="Immunoglobulin"/>
    <property type="match status" value="9"/>
</dbReference>
<dbReference type="Proteomes" id="UP000807504">
    <property type="component" value="Unassembled WGS sequence"/>
</dbReference>
<dbReference type="SMART" id="SM00060">
    <property type="entry name" value="FN3"/>
    <property type="match status" value="2"/>
</dbReference>
<keyword evidence="11" id="KW-1185">Reference proteome</keyword>
<dbReference type="Pfam" id="PF08205">
    <property type="entry name" value="C2-set_2"/>
    <property type="match status" value="2"/>
</dbReference>
<dbReference type="SUPFAM" id="SSF49265">
    <property type="entry name" value="Fibronectin type III"/>
    <property type="match status" value="1"/>
</dbReference>
<evidence type="ECO:0000256" key="6">
    <source>
        <dbReference type="SAM" id="MobiDB-lite"/>
    </source>
</evidence>
<feature type="domain" description="Fibronectin type-III" evidence="9">
    <location>
        <begin position="974"/>
        <end position="1070"/>
    </location>
</feature>
<evidence type="ECO:0000313" key="10">
    <source>
        <dbReference type="EMBL" id="KAF8792842.1"/>
    </source>
</evidence>
<dbReference type="InterPro" id="IPR003961">
    <property type="entry name" value="FN3_dom"/>
</dbReference>
<evidence type="ECO:0000256" key="5">
    <source>
        <dbReference type="ARBA" id="ARBA00023319"/>
    </source>
</evidence>
<reference evidence="10" key="2">
    <citation type="submission" date="2020-06" db="EMBL/GenBank/DDBJ databases">
        <authorList>
            <person name="Sheffer M."/>
        </authorList>
    </citation>
    <scope>NUCLEOTIDE SEQUENCE</scope>
</reference>
<feature type="domain" description="Ig-like" evidence="8">
    <location>
        <begin position="776"/>
        <end position="865"/>
    </location>
</feature>
<keyword evidence="3" id="KW-1015">Disulfide bond</keyword>
<dbReference type="InterPro" id="IPR013783">
    <property type="entry name" value="Ig-like_fold"/>
</dbReference>
<comment type="caution">
    <text evidence="10">The sequence shown here is derived from an EMBL/GenBank/DDBJ whole genome shotgun (WGS) entry which is preliminary data.</text>
</comment>
<dbReference type="FunFam" id="2.60.40.10:FF:000405">
    <property type="entry name" value="nephrin isoform X1"/>
    <property type="match status" value="1"/>
</dbReference>
<dbReference type="InterPro" id="IPR003006">
    <property type="entry name" value="Ig/MHC_CS"/>
</dbReference>
<evidence type="ECO:0000256" key="2">
    <source>
        <dbReference type="ARBA" id="ARBA00023136"/>
    </source>
</evidence>
<feature type="region of interest" description="Disordered" evidence="6">
    <location>
        <begin position="1167"/>
        <end position="1191"/>
    </location>
</feature>
<feature type="domain" description="Ig-like" evidence="8">
    <location>
        <begin position="869"/>
        <end position="967"/>
    </location>
</feature>
<evidence type="ECO:0000256" key="1">
    <source>
        <dbReference type="ARBA" id="ARBA00004479"/>
    </source>
</evidence>
<dbReference type="PROSITE" id="PS50853">
    <property type="entry name" value="FN3"/>
    <property type="match status" value="1"/>
</dbReference>
<dbReference type="GO" id="GO:0005886">
    <property type="term" value="C:plasma membrane"/>
    <property type="evidence" value="ECO:0007669"/>
    <property type="project" value="TreeGrafter"/>
</dbReference>
<dbReference type="GO" id="GO:0050839">
    <property type="term" value="F:cell adhesion molecule binding"/>
    <property type="evidence" value="ECO:0007669"/>
    <property type="project" value="TreeGrafter"/>
</dbReference>
<name>A0A8T0FQI9_ARGBR</name>
<evidence type="ECO:0000259" key="9">
    <source>
        <dbReference type="PROSITE" id="PS50853"/>
    </source>
</evidence>
<dbReference type="EMBL" id="JABXBU010000003">
    <property type="protein sequence ID" value="KAF8792842.1"/>
    <property type="molecule type" value="Genomic_DNA"/>
</dbReference>
<dbReference type="GO" id="GO:0005911">
    <property type="term" value="C:cell-cell junction"/>
    <property type="evidence" value="ECO:0007669"/>
    <property type="project" value="TreeGrafter"/>
</dbReference>
<dbReference type="Pfam" id="PF00041">
    <property type="entry name" value="fn3"/>
    <property type="match status" value="1"/>
</dbReference>
<feature type="domain" description="Ig-like" evidence="8">
    <location>
        <begin position="398"/>
        <end position="493"/>
    </location>
</feature>
<dbReference type="InterPro" id="IPR036179">
    <property type="entry name" value="Ig-like_dom_sf"/>
</dbReference>
<proteinExistence type="predicted"/>
<feature type="domain" description="Ig-like" evidence="8">
    <location>
        <begin position="575"/>
        <end position="669"/>
    </location>
</feature>
<dbReference type="CDD" id="cd00096">
    <property type="entry name" value="Ig"/>
    <property type="match status" value="1"/>
</dbReference>
<dbReference type="InterPro" id="IPR003598">
    <property type="entry name" value="Ig_sub2"/>
</dbReference>
<dbReference type="GO" id="GO:0098609">
    <property type="term" value="P:cell-cell adhesion"/>
    <property type="evidence" value="ECO:0007669"/>
    <property type="project" value="TreeGrafter"/>
</dbReference>
<keyword evidence="7" id="KW-0812">Transmembrane</keyword>
<organism evidence="10 11">
    <name type="scientific">Argiope bruennichi</name>
    <name type="common">Wasp spider</name>
    <name type="synonym">Aranea bruennichi</name>
    <dbReference type="NCBI Taxonomy" id="94029"/>
    <lineage>
        <taxon>Eukaryota</taxon>
        <taxon>Metazoa</taxon>
        <taxon>Ecdysozoa</taxon>
        <taxon>Arthropoda</taxon>
        <taxon>Chelicerata</taxon>
        <taxon>Arachnida</taxon>
        <taxon>Araneae</taxon>
        <taxon>Araneomorphae</taxon>
        <taxon>Entelegynae</taxon>
        <taxon>Araneoidea</taxon>
        <taxon>Araneidae</taxon>
        <taxon>Argiope</taxon>
    </lineage>
</organism>
<dbReference type="PANTHER" id="PTHR11640">
    <property type="entry name" value="NEPHRIN"/>
    <property type="match status" value="1"/>
</dbReference>
<protein>
    <submittedName>
        <fullName evidence="10">Nephrin like protein</fullName>
    </submittedName>
</protein>
<keyword evidence="7" id="KW-1133">Transmembrane helix</keyword>
<feature type="domain" description="Ig-like" evidence="8">
    <location>
        <begin position="304"/>
        <end position="393"/>
    </location>
</feature>
<dbReference type="InterPro" id="IPR013162">
    <property type="entry name" value="CD80_C2-set"/>
</dbReference>
<dbReference type="SMART" id="SM00409">
    <property type="entry name" value="IG"/>
    <property type="match status" value="9"/>
</dbReference>
<feature type="compositionally biased region" description="Polar residues" evidence="6">
    <location>
        <begin position="1310"/>
        <end position="1338"/>
    </location>
</feature>
<feature type="domain" description="Ig-like" evidence="8">
    <location>
        <begin position="194"/>
        <end position="296"/>
    </location>
</feature>
<dbReference type="Pfam" id="PF13927">
    <property type="entry name" value="Ig_3"/>
    <property type="match status" value="6"/>
</dbReference>
<dbReference type="PANTHER" id="PTHR11640:SF136">
    <property type="entry name" value="NEPHRIN"/>
    <property type="match status" value="1"/>
</dbReference>
<dbReference type="InterPro" id="IPR007110">
    <property type="entry name" value="Ig-like_dom"/>
</dbReference>
<dbReference type="InterPro" id="IPR036116">
    <property type="entry name" value="FN3_sf"/>
</dbReference>
<evidence type="ECO:0000256" key="7">
    <source>
        <dbReference type="SAM" id="Phobius"/>
    </source>
</evidence>
<dbReference type="InterPro" id="IPR003599">
    <property type="entry name" value="Ig_sub"/>
</dbReference>
<keyword evidence="4" id="KW-0325">Glycoprotein</keyword>
<sequence length="1359" mass="148340">MCDLISITSRRPVWEGGGGFFDPPRHPSTFVGQIEDIIWLGKDFWIGVFKGLQTVTAAVLGHNGSRDFYHCFGFHIPSGFEGNPWEGNGQQQYFRVKPQNTAVVEGQTVELQCRIGNQAGSVQWSKDGFVLGFDRMIPGYPRYFMEGSGEDGVHDLRIENAQLEDDGEFQCQVGPSGSNKAIRADVNLTVLMPPSSISISQHPNGSIVEVMEGDTLTLKCVVAGGKPAAGIRWHRKGVELRPDNVQYNTEKVDEHRETAISTITLTPTHDDNRALYSCEAVHKALSTPMISYIELSVLFPPGPPEIEGYQEGETVRMGDTLTLACVSRGGNPLAKLVWFRNDQQVDVTYTTTGRESTNTLTFQVESSDNNAIYRCEATNSVSPKPMVAMVKLTVQFAPSKVTIMGPKEAQEGDAVTMVCMTDRSNPPADVSWVVDGRPVQAASSSVADPRGGWVTTSNVTVTITGHERNMKMFSCYAVNQALSETMVETAVVSVLYPPKPPTILGYTEGTPIETGSTQQMSCVSQGGNPLPTLKWFKKIKRLNRRQQQIIICEASNSASLLPMVATTRLTVYFPPSAVNIKVKPQRPKAGQKVTLICECASSNPQADITWWKDGFLIHGTPDGIFDAPNGGRSTKNILQLNVTSQDDGAVYTCQATNPELKQSAHDAVTINVLYKPEFETKPLQQYDVIEGESTTINITAKGNPSNINYSWSKASSSTSLMPADSNDVAVTPVLSAGSLFNVTNVRRDQAGQYRLEASNEEGSSFVTVVLNVLYGASISMATEYALVDQGSNAFLECQVDANPLSDDVIRWQRPNFDMSRTRQSIENGRSYLIINNVTREDSGIFLCVADNGIGNEAQKASTLVVKHKPVIERTGPHSKAAGSEGEDVRIICRATGAPNVSFTWFRDGSTIQSSKKVSKYEIKSKHLDFITYESTLTVKDLKTQDYGDYECIAKNDLGFESFKVPLGRKSAPDPPISLNVLNATHNAVILTWTPGFDGGMEQMYRIQYRKAGSTGGYTVVDVDGQNTTVFTVGGLELGTEYVFGIMALNNLGGSDYLQDAASAVTLSKPPLGETEKVVDQSLTPKGDIPRIIIITVSVVGSCLLVLNIVLVVCFVRKRRKKRLEEGRASGDEDQDLCLFSMESDHSSSKAATIEMYAPSSYNEGLNGESLSCNSEKSDNYSDGHSAGGYSEEQVKSETTAYITAHSDGAIFPDSSMPYYCPYPYPDQVNLDDRYDRSGPVPNKLLYGTEEDFYTNALRRNAYNLKLGDRPDTYEKGVYPPPPPGRTAASGAEVHQPPSSEERHYVPYPSGATTSKPSPALSTFNPHLQGSPLHSTPNQCNHMPPAEGVIVHSEMDGHLV</sequence>
<evidence type="ECO:0000256" key="4">
    <source>
        <dbReference type="ARBA" id="ARBA00023180"/>
    </source>
</evidence>
<evidence type="ECO:0000259" key="8">
    <source>
        <dbReference type="PROSITE" id="PS50835"/>
    </source>
</evidence>
<dbReference type="PROSITE" id="PS50835">
    <property type="entry name" value="IG_LIKE"/>
    <property type="match status" value="9"/>
</dbReference>
<dbReference type="CDD" id="cd00063">
    <property type="entry name" value="FN3"/>
    <property type="match status" value="1"/>
</dbReference>
<feature type="region of interest" description="Disordered" evidence="6">
    <location>
        <begin position="1279"/>
        <end position="1338"/>
    </location>
</feature>
<feature type="domain" description="Ig-like" evidence="8">
    <location>
        <begin position="676"/>
        <end position="771"/>
    </location>
</feature>
<accession>A0A8T0FQI9</accession>
<feature type="domain" description="Ig-like" evidence="8">
    <location>
        <begin position="501"/>
        <end position="537"/>
    </location>
</feature>
<dbReference type="SMART" id="SM00408">
    <property type="entry name" value="IGc2"/>
    <property type="match status" value="8"/>
</dbReference>
<dbReference type="Gene3D" id="2.60.40.10">
    <property type="entry name" value="Immunoglobulins"/>
    <property type="match status" value="10"/>
</dbReference>
<keyword evidence="2 7" id="KW-0472">Membrane</keyword>
<gene>
    <name evidence="10" type="ORF">HNY73_004391</name>
</gene>
<comment type="subcellular location">
    <subcellularLocation>
        <location evidence="1">Membrane</location>
        <topology evidence="1">Single-pass type I membrane protein</topology>
    </subcellularLocation>
</comment>
<reference evidence="10" key="1">
    <citation type="journal article" date="2020" name="bioRxiv">
        <title>Chromosome-level reference genome of the European wasp spider Argiope bruennichi: a resource for studies on range expansion and evolutionary adaptation.</title>
        <authorList>
            <person name="Sheffer M.M."/>
            <person name="Hoppe A."/>
            <person name="Krehenwinkel H."/>
            <person name="Uhl G."/>
            <person name="Kuss A.W."/>
            <person name="Jensen L."/>
            <person name="Jensen C."/>
            <person name="Gillespie R.G."/>
            <person name="Hoff K.J."/>
            <person name="Prost S."/>
        </authorList>
    </citation>
    <scope>NUCLEOTIDE SEQUENCE</scope>
</reference>
<keyword evidence="5" id="KW-0393">Immunoglobulin domain</keyword>
<feature type="transmembrane region" description="Helical" evidence="7">
    <location>
        <begin position="1091"/>
        <end position="1115"/>
    </location>
</feature>